<reference evidence="11" key="1">
    <citation type="submission" date="2022-11" db="UniProtKB">
        <authorList>
            <consortium name="WormBaseParasite"/>
        </authorList>
    </citation>
    <scope>IDENTIFICATION</scope>
</reference>
<dbReference type="SMART" id="SM00297">
    <property type="entry name" value="BROMO"/>
    <property type="match status" value="1"/>
</dbReference>
<keyword evidence="2" id="KW-0677">Repeat</keyword>
<sequence>MGGVTMNARNDGRQISADFIQLPSKRELPAYYKQVLQPMDFTRLRKNLKHGHYDTIDAFGNDIKLLVSNCQSFNREDSEIYHDSETILAIWERLKASATALL</sequence>
<dbReference type="GO" id="GO:0016586">
    <property type="term" value="C:RSC-type complex"/>
    <property type="evidence" value="ECO:0007669"/>
    <property type="project" value="InterPro"/>
</dbReference>
<keyword evidence="3" id="KW-0156">Chromatin regulator</keyword>
<dbReference type="Gene3D" id="1.20.920.10">
    <property type="entry name" value="Bromodomain-like"/>
    <property type="match status" value="1"/>
</dbReference>
<keyword evidence="7" id="KW-0539">Nucleus</keyword>
<proteinExistence type="predicted"/>
<dbReference type="GO" id="GO:0003682">
    <property type="term" value="F:chromatin binding"/>
    <property type="evidence" value="ECO:0007669"/>
    <property type="project" value="TreeGrafter"/>
</dbReference>
<dbReference type="Proteomes" id="UP000887577">
    <property type="component" value="Unplaced"/>
</dbReference>
<evidence type="ECO:0000256" key="3">
    <source>
        <dbReference type="ARBA" id="ARBA00022853"/>
    </source>
</evidence>
<comment type="subcellular location">
    <subcellularLocation>
        <location evidence="1">Nucleus</location>
    </subcellularLocation>
</comment>
<dbReference type="PANTHER" id="PTHR16062:SF19">
    <property type="entry name" value="PROTEIN POLYBROMO-1"/>
    <property type="match status" value="1"/>
</dbReference>
<name>A0A914YCR9_9BILA</name>
<evidence type="ECO:0000313" key="11">
    <source>
        <dbReference type="WBParaSite" id="PSU_v2.g15261.t1"/>
    </source>
</evidence>
<evidence type="ECO:0000256" key="7">
    <source>
        <dbReference type="ARBA" id="ARBA00023242"/>
    </source>
</evidence>
<dbReference type="AlphaFoldDB" id="A0A914YCR9"/>
<evidence type="ECO:0000256" key="8">
    <source>
        <dbReference type="PROSITE-ProRule" id="PRU00035"/>
    </source>
</evidence>
<dbReference type="InterPro" id="IPR001487">
    <property type="entry name" value="Bromodomain"/>
</dbReference>
<keyword evidence="10" id="KW-1185">Reference proteome</keyword>
<keyword evidence="6" id="KW-0804">Transcription</keyword>
<dbReference type="Pfam" id="PF00439">
    <property type="entry name" value="Bromodomain"/>
    <property type="match status" value="1"/>
</dbReference>
<dbReference type="SUPFAM" id="SSF47370">
    <property type="entry name" value="Bromodomain"/>
    <property type="match status" value="1"/>
</dbReference>
<accession>A0A914YCR9</accession>
<keyword evidence="5 8" id="KW-0103">Bromodomain</keyword>
<evidence type="ECO:0000256" key="4">
    <source>
        <dbReference type="ARBA" id="ARBA00023015"/>
    </source>
</evidence>
<dbReference type="InterPro" id="IPR036427">
    <property type="entry name" value="Bromodomain-like_sf"/>
</dbReference>
<dbReference type="WBParaSite" id="PSU_v2.g15261.t1">
    <property type="protein sequence ID" value="PSU_v2.g15261.t1"/>
    <property type="gene ID" value="PSU_v2.g15261"/>
</dbReference>
<dbReference type="InterPro" id="IPR037382">
    <property type="entry name" value="Rsc/polybromo"/>
</dbReference>
<evidence type="ECO:0000256" key="6">
    <source>
        <dbReference type="ARBA" id="ARBA00023163"/>
    </source>
</evidence>
<evidence type="ECO:0000313" key="10">
    <source>
        <dbReference type="Proteomes" id="UP000887577"/>
    </source>
</evidence>
<dbReference type="PANTHER" id="PTHR16062">
    <property type="entry name" value="SWI/SNF-RELATED"/>
    <property type="match status" value="1"/>
</dbReference>
<feature type="domain" description="Bromo" evidence="9">
    <location>
        <begin position="11"/>
        <end position="81"/>
    </location>
</feature>
<protein>
    <submittedName>
        <fullName evidence="11">Bromo domain-containing protein</fullName>
    </submittedName>
</protein>
<dbReference type="PROSITE" id="PS50014">
    <property type="entry name" value="BROMODOMAIN_2"/>
    <property type="match status" value="1"/>
</dbReference>
<dbReference type="GO" id="GO:0006368">
    <property type="term" value="P:transcription elongation by RNA polymerase II"/>
    <property type="evidence" value="ECO:0007669"/>
    <property type="project" value="TreeGrafter"/>
</dbReference>
<keyword evidence="4" id="KW-0805">Transcription regulation</keyword>
<organism evidence="10 11">
    <name type="scientific">Panagrolaimus superbus</name>
    <dbReference type="NCBI Taxonomy" id="310955"/>
    <lineage>
        <taxon>Eukaryota</taxon>
        <taxon>Metazoa</taxon>
        <taxon>Ecdysozoa</taxon>
        <taxon>Nematoda</taxon>
        <taxon>Chromadorea</taxon>
        <taxon>Rhabditida</taxon>
        <taxon>Tylenchina</taxon>
        <taxon>Panagrolaimomorpha</taxon>
        <taxon>Panagrolaimoidea</taxon>
        <taxon>Panagrolaimidae</taxon>
        <taxon>Panagrolaimus</taxon>
    </lineage>
</organism>
<dbReference type="PRINTS" id="PR00503">
    <property type="entry name" value="BROMODOMAIN"/>
</dbReference>
<evidence type="ECO:0000256" key="1">
    <source>
        <dbReference type="ARBA" id="ARBA00004123"/>
    </source>
</evidence>
<evidence type="ECO:0000256" key="2">
    <source>
        <dbReference type="ARBA" id="ARBA00022737"/>
    </source>
</evidence>
<evidence type="ECO:0000259" key="9">
    <source>
        <dbReference type="PROSITE" id="PS50014"/>
    </source>
</evidence>
<evidence type="ECO:0000256" key="5">
    <source>
        <dbReference type="ARBA" id="ARBA00023117"/>
    </source>
</evidence>
<dbReference type="GO" id="GO:0006338">
    <property type="term" value="P:chromatin remodeling"/>
    <property type="evidence" value="ECO:0007669"/>
    <property type="project" value="InterPro"/>
</dbReference>